<reference evidence="2 3" key="1">
    <citation type="submission" date="2017-09" db="EMBL/GenBank/DDBJ databases">
        <title>Sphingomonas ginsenosidimutans KACC 14949, whole genome shotgun sequence.</title>
        <authorList>
            <person name="Feng G."/>
            <person name="Zhu H."/>
        </authorList>
    </citation>
    <scope>NUCLEOTIDE SEQUENCE [LARGE SCALE GENOMIC DNA]</scope>
    <source>
        <strain evidence="2 3">KACC 14949</strain>
    </source>
</reference>
<evidence type="ECO:0000313" key="2">
    <source>
        <dbReference type="EMBL" id="PCG08595.1"/>
    </source>
</evidence>
<evidence type="ECO:0000313" key="3">
    <source>
        <dbReference type="Proteomes" id="UP000218784"/>
    </source>
</evidence>
<protein>
    <recommendedName>
        <fullName evidence="4">Metal-dependent hydrolase</fullName>
    </recommendedName>
</protein>
<keyword evidence="1" id="KW-0472">Membrane</keyword>
<organism evidence="2 3">
    <name type="scientific">Sphingomonas ginsenosidimutans</name>
    <dbReference type="NCBI Taxonomy" id="862134"/>
    <lineage>
        <taxon>Bacteria</taxon>
        <taxon>Pseudomonadati</taxon>
        <taxon>Pseudomonadota</taxon>
        <taxon>Alphaproteobacteria</taxon>
        <taxon>Sphingomonadales</taxon>
        <taxon>Sphingomonadaceae</taxon>
        <taxon>Sphingomonas</taxon>
    </lineage>
</organism>
<dbReference type="Proteomes" id="UP000218784">
    <property type="component" value="Unassembled WGS sequence"/>
</dbReference>
<evidence type="ECO:0008006" key="4">
    <source>
        <dbReference type="Google" id="ProtNLM"/>
    </source>
</evidence>
<feature type="transmembrane region" description="Helical" evidence="1">
    <location>
        <begin position="196"/>
        <end position="217"/>
    </location>
</feature>
<keyword evidence="1" id="KW-0812">Transmembrane</keyword>
<dbReference type="RefSeq" id="WP_096612979.1">
    <property type="nucleotide sequence ID" value="NZ_NWVD01000005.1"/>
</dbReference>
<dbReference type="EMBL" id="NWVD01000005">
    <property type="protein sequence ID" value="PCG08595.1"/>
    <property type="molecule type" value="Genomic_DNA"/>
</dbReference>
<evidence type="ECO:0000256" key="1">
    <source>
        <dbReference type="SAM" id="Phobius"/>
    </source>
</evidence>
<sequence length="231" mass="25078">MFIGHYAPAFVAAALPGRARPRLGAVFVAAQLVDVAFFLFVLAGIEHMRLTPGHTAMNAGDFWDMRYTHSLIGTFGFAAGWAVVARLRRQSWRVAWIGAAVVASHWLLDWLVHAPDLTLLGAGHRYGLALWNRPQIEMPLELGLTALAATFYVTRTRAIGWQGRIAPALLVAVLLAVQAIDWTTPQPAAPVDPAPPSFAVTALVAYAVLAALAWWTVRVRRVRAGPAVSML</sequence>
<comment type="caution">
    <text evidence="2">The sequence shown here is derived from an EMBL/GenBank/DDBJ whole genome shotgun (WGS) entry which is preliminary data.</text>
</comment>
<feature type="transmembrane region" description="Helical" evidence="1">
    <location>
        <begin position="23"/>
        <end position="45"/>
    </location>
</feature>
<keyword evidence="1" id="KW-1133">Transmembrane helix</keyword>
<keyword evidence="3" id="KW-1185">Reference proteome</keyword>
<gene>
    <name evidence="2" type="ORF">COA17_13065</name>
</gene>
<name>A0A2A4HY37_9SPHN</name>
<dbReference type="AlphaFoldDB" id="A0A2A4HY37"/>
<accession>A0A2A4HY37</accession>
<proteinExistence type="predicted"/>
<feature type="transmembrane region" description="Helical" evidence="1">
    <location>
        <begin position="65"/>
        <end position="87"/>
    </location>
</feature>
<feature type="transmembrane region" description="Helical" evidence="1">
    <location>
        <begin position="165"/>
        <end position="184"/>
    </location>
</feature>